<dbReference type="InterPro" id="IPR041921">
    <property type="entry name" value="NuoE_N"/>
</dbReference>
<dbReference type="PIRSF" id="PIRSF000216">
    <property type="entry name" value="NADH_DH_24kDa"/>
    <property type="match status" value="1"/>
</dbReference>
<dbReference type="InterPro" id="IPR042128">
    <property type="entry name" value="NuoE_dom"/>
</dbReference>
<dbReference type="SUPFAM" id="SSF52833">
    <property type="entry name" value="Thioredoxin-like"/>
    <property type="match status" value="1"/>
</dbReference>
<dbReference type="GO" id="GO:0051537">
    <property type="term" value="F:2 iron, 2 sulfur cluster binding"/>
    <property type="evidence" value="ECO:0007669"/>
    <property type="project" value="UniProtKB-KW"/>
</dbReference>
<evidence type="ECO:0000256" key="4">
    <source>
        <dbReference type="ARBA" id="ARBA00023004"/>
    </source>
</evidence>
<dbReference type="NCBIfam" id="TIGR01958">
    <property type="entry name" value="nuoE_fam"/>
    <property type="match status" value="1"/>
</dbReference>
<dbReference type="CDD" id="cd03064">
    <property type="entry name" value="TRX_Fd_NuoE"/>
    <property type="match status" value="1"/>
</dbReference>
<dbReference type="GO" id="GO:0016491">
    <property type="term" value="F:oxidoreductase activity"/>
    <property type="evidence" value="ECO:0007669"/>
    <property type="project" value="UniProtKB-KW"/>
</dbReference>
<dbReference type="AlphaFoldDB" id="A0A7C3RVV9"/>
<dbReference type="EMBL" id="DTIN01000011">
    <property type="protein sequence ID" value="HFX13145.1"/>
    <property type="molecule type" value="Genomic_DNA"/>
</dbReference>
<evidence type="ECO:0000256" key="2">
    <source>
        <dbReference type="ARBA" id="ARBA00022714"/>
    </source>
</evidence>
<dbReference type="InterPro" id="IPR036249">
    <property type="entry name" value="Thioredoxin-like_sf"/>
</dbReference>
<dbReference type="PANTHER" id="PTHR43342:SF1">
    <property type="entry name" value="BIFURCATING [FEFE] HYDROGENASE GAMMA SUBUNIT"/>
    <property type="match status" value="1"/>
</dbReference>
<feature type="binding site" evidence="7">
    <location>
        <position position="117"/>
    </location>
    <ligand>
        <name>[2Fe-2S] cluster</name>
        <dbReference type="ChEBI" id="CHEBI:190135"/>
    </ligand>
</feature>
<comment type="caution">
    <text evidence="8">The sequence shown here is derived from an EMBL/GenBank/DDBJ whole genome shotgun (WGS) entry which is preliminary data.</text>
</comment>
<dbReference type="FunFam" id="3.40.30.10:FF:000015">
    <property type="entry name" value="NADH-quinone oxidoreductase subunit E"/>
    <property type="match status" value="1"/>
</dbReference>
<dbReference type="Gene3D" id="3.40.30.10">
    <property type="entry name" value="Glutaredoxin"/>
    <property type="match status" value="1"/>
</dbReference>
<comment type="cofactor">
    <cofactor evidence="7">
        <name>[2Fe-2S] cluster</name>
        <dbReference type="ChEBI" id="CHEBI:190135"/>
    </cofactor>
    <text evidence="7">Binds 1 [2Fe-2S] cluster.</text>
</comment>
<feature type="binding site" evidence="7">
    <location>
        <position position="81"/>
    </location>
    <ligand>
        <name>[2Fe-2S] cluster</name>
        <dbReference type="ChEBI" id="CHEBI:190135"/>
    </ligand>
</feature>
<dbReference type="Gene3D" id="1.10.10.1590">
    <property type="entry name" value="NADH-quinone oxidoreductase subunit E"/>
    <property type="match status" value="1"/>
</dbReference>
<proteinExistence type="inferred from homology"/>
<keyword evidence="8" id="KW-0560">Oxidoreductase</keyword>
<accession>A0A7C3RVV9</accession>
<comment type="similarity">
    <text evidence="1">Belongs to the complex I 24 kDa subunit family.</text>
</comment>
<dbReference type="InterPro" id="IPR002023">
    <property type="entry name" value="NuoE-like"/>
</dbReference>
<gene>
    <name evidence="8" type="primary">nuoE</name>
    <name evidence="8" type="ORF">ENW00_03170</name>
</gene>
<reference evidence="8" key="1">
    <citation type="journal article" date="2020" name="mSystems">
        <title>Genome- and Community-Level Interaction Insights into Carbon Utilization and Element Cycling Functions of Hydrothermarchaeota in Hydrothermal Sediment.</title>
        <authorList>
            <person name="Zhou Z."/>
            <person name="Liu Y."/>
            <person name="Xu W."/>
            <person name="Pan J."/>
            <person name="Luo Z.H."/>
            <person name="Li M."/>
        </authorList>
    </citation>
    <scope>NUCLEOTIDE SEQUENCE [LARGE SCALE GENOMIC DNA]</scope>
    <source>
        <strain evidence="8">SpSt-81</strain>
    </source>
</reference>
<dbReference type="Pfam" id="PF01257">
    <property type="entry name" value="2Fe-2S_thioredx"/>
    <property type="match status" value="1"/>
</dbReference>
<sequence length="153" mass="17444">MKTKEEILKSFPKNPDYIIEILHALQDSNPYNYLTPEDIKLCAEYLDLPVSYVEGVASFYSMFSLKPRGRYVIRLCDSPPCHLVGSESLLEYLERKLKIKVGETTPDRLFTLELTSCLGVCAVAPAMMINDDVYGNLTFEKIDKILEEKRGNL</sequence>
<evidence type="ECO:0000256" key="5">
    <source>
        <dbReference type="ARBA" id="ARBA00023014"/>
    </source>
</evidence>
<keyword evidence="2 7" id="KW-0001">2Fe-2S</keyword>
<evidence type="ECO:0000313" key="8">
    <source>
        <dbReference type="EMBL" id="HFX13145.1"/>
    </source>
</evidence>
<name>A0A7C3RVV9_DICTH</name>
<keyword evidence="4 7" id="KW-0408">Iron</keyword>
<evidence type="ECO:0000256" key="6">
    <source>
        <dbReference type="ARBA" id="ARBA00034078"/>
    </source>
</evidence>
<evidence type="ECO:0000256" key="7">
    <source>
        <dbReference type="PIRSR" id="PIRSR000216-1"/>
    </source>
</evidence>
<dbReference type="PANTHER" id="PTHR43342">
    <property type="entry name" value="NADH-QUINONE OXIDOREDUCTASE, E SUBUNIT"/>
    <property type="match status" value="1"/>
</dbReference>
<organism evidence="8">
    <name type="scientific">Dictyoglomus thermophilum</name>
    <dbReference type="NCBI Taxonomy" id="14"/>
    <lineage>
        <taxon>Bacteria</taxon>
        <taxon>Pseudomonadati</taxon>
        <taxon>Dictyoglomota</taxon>
        <taxon>Dictyoglomia</taxon>
        <taxon>Dictyoglomales</taxon>
        <taxon>Dictyoglomaceae</taxon>
        <taxon>Dictyoglomus</taxon>
    </lineage>
</organism>
<evidence type="ECO:0000256" key="3">
    <source>
        <dbReference type="ARBA" id="ARBA00022723"/>
    </source>
</evidence>
<evidence type="ECO:0000256" key="1">
    <source>
        <dbReference type="ARBA" id="ARBA00010643"/>
    </source>
</evidence>
<dbReference type="NCBIfam" id="NF005722">
    <property type="entry name" value="PRK07539.1-2"/>
    <property type="match status" value="1"/>
</dbReference>
<keyword evidence="3 7" id="KW-0479">Metal-binding</keyword>
<dbReference type="GO" id="GO:0046872">
    <property type="term" value="F:metal ion binding"/>
    <property type="evidence" value="ECO:0007669"/>
    <property type="project" value="UniProtKB-KW"/>
</dbReference>
<dbReference type="PROSITE" id="PS01099">
    <property type="entry name" value="COMPLEX1_24K"/>
    <property type="match status" value="1"/>
</dbReference>
<protein>
    <submittedName>
        <fullName evidence="8">NADH-quinone oxidoreductase subunit NuoE</fullName>
        <ecNumber evidence="8">1.6.5.11</ecNumber>
    </submittedName>
</protein>
<keyword evidence="5 7" id="KW-0411">Iron-sulfur</keyword>
<feature type="binding site" evidence="7">
    <location>
        <position position="121"/>
    </location>
    <ligand>
        <name>[2Fe-2S] cluster</name>
        <dbReference type="ChEBI" id="CHEBI:190135"/>
    </ligand>
</feature>
<dbReference type="InterPro" id="IPR028431">
    <property type="entry name" value="NADP_DH_HndA-like"/>
</dbReference>
<feature type="binding site" evidence="7">
    <location>
        <position position="76"/>
    </location>
    <ligand>
        <name>[2Fe-2S] cluster</name>
        <dbReference type="ChEBI" id="CHEBI:190135"/>
    </ligand>
</feature>
<dbReference type="EC" id="1.6.5.11" evidence="8"/>
<comment type="cofactor">
    <cofactor evidence="6">
        <name>[2Fe-2S] cluster</name>
        <dbReference type="ChEBI" id="CHEBI:190135"/>
    </cofactor>
</comment>